<name>S8DWK4_9LAMI</name>
<evidence type="ECO:0000313" key="2">
    <source>
        <dbReference type="Proteomes" id="UP000015453"/>
    </source>
</evidence>
<protein>
    <submittedName>
        <fullName evidence="1">Uncharacterized protein</fullName>
    </submittedName>
</protein>
<dbReference type="EMBL" id="AUSU01003048">
    <property type="protein sequence ID" value="EPS67573.1"/>
    <property type="molecule type" value="Genomic_DNA"/>
</dbReference>
<comment type="caution">
    <text evidence="1">The sequence shown here is derived from an EMBL/GenBank/DDBJ whole genome shotgun (WGS) entry which is preliminary data.</text>
</comment>
<dbReference type="AlphaFoldDB" id="S8DWK4"/>
<gene>
    <name evidence="1" type="ORF">M569_07202</name>
</gene>
<keyword evidence="2" id="KW-1185">Reference proteome</keyword>
<reference evidence="1 2" key="1">
    <citation type="journal article" date="2013" name="BMC Genomics">
        <title>The miniature genome of a carnivorous plant Genlisea aurea contains a low number of genes and short non-coding sequences.</title>
        <authorList>
            <person name="Leushkin E.V."/>
            <person name="Sutormin R.A."/>
            <person name="Nabieva E.R."/>
            <person name="Penin A.A."/>
            <person name="Kondrashov A.S."/>
            <person name="Logacheva M.D."/>
        </authorList>
    </citation>
    <scope>NUCLEOTIDE SEQUENCE [LARGE SCALE GENOMIC DNA]</scope>
</reference>
<evidence type="ECO:0000313" key="1">
    <source>
        <dbReference type="EMBL" id="EPS67573.1"/>
    </source>
</evidence>
<organism evidence="1 2">
    <name type="scientific">Genlisea aurea</name>
    <dbReference type="NCBI Taxonomy" id="192259"/>
    <lineage>
        <taxon>Eukaryota</taxon>
        <taxon>Viridiplantae</taxon>
        <taxon>Streptophyta</taxon>
        <taxon>Embryophyta</taxon>
        <taxon>Tracheophyta</taxon>
        <taxon>Spermatophyta</taxon>
        <taxon>Magnoliopsida</taxon>
        <taxon>eudicotyledons</taxon>
        <taxon>Gunneridae</taxon>
        <taxon>Pentapetalae</taxon>
        <taxon>asterids</taxon>
        <taxon>lamiids</taxon>
        <taxon>Lamiales</taxon>
        <taxon>Lentibulariaceae</taxon>
        <taxon>Genlisea</taxon>
    </lineage>
</organism>
<proteinExistence type="predicted"/>
<accession>S8DWK4</accession>
<dbReference type="Proteomes" id="UP000015453">
    <property type="component" value="Unassembled WGS sequence"/>
</dbReference>
<sequence length="157" mass="17133">MAPTAFRVNLTYTIRHGGLGMATPRRHSSLLSSWLDSCSQPPSSCLKTDVIRHCGTTSRLPDMASWLPMTRRCAATQKSTSRFRSSPAIASILGGLHASGRIRCVCRFLDSLVRPIESANCVDSRIVTLARLSPFVRAVSWMTPRVCSSLPSVSIRG</sequence>